<name>Q1IIY3_KORVE</name>
<dbReference type="Gene3D" id="2.130.10.10">
    <property type="entry name" value="YVTN repeat-like/Quinoprotein amine dehydrogenase"/>
    <property type="match status" value="2"/>
</dbReference>
<evidence type="ECO:0000259" key="2">
    <source>
        <dbReference type="Pfam" id="PF13360"/>
    </source>
</evidence>
<dbReference type="Proteomes" id="UP000002432">
    <property type="component" value="Chromosome"/>
</dbReference>
<dbReference type="HOGENOM" id="CLU_027480_4_1_0"/>
<dbReference type="PANTHER" id="PTHR34512">
    <property type="entry name" value="CELL SURFACE PROTEIN"/>
    <property type="match status" value="1"/>
</dbReference>
<feature type="chain" id="PRO_5004191240" evidence="1">
    <location>
        <begin position="18"/>
        <end position="432"/>
    </location>
</feature>
<organism evidence="3 4">
    <name type="scientific">Koribacter versatilis (strain Ellin345)</name>
    <dbReference type="NCBI Taxonomy" id="204669"/>
    <lineage>
        <taxon>Bacteria</taxon>
        <taxon>Pseudomonadati</taxon>
        <taxon>Acidobacteriota</taxon>
        <taxon>Terriglobia</taxon>
        <taxon>Terriglobales</taxon>
        <taxon>Candidatus Korobacteraceae</taxon>
        <taxon>Candidatus Korobacter</taxon>
    </lineage>
</organism>
<gene>
    <name evidence="3" type="ordered locus">Acid345_4167</name>
</gene>
<feature type="domain" description="Pyrrolo-quinoline quinone repeat" evidence="2">
    <location>
        <begin position="46"/>
        <end position="134"/>
    </location>
</feature>
<dbReference type="Pfam" id="PF13360">
    <property type="entry name" value="PQQ_2"/>
    <property type="match status" value="2"/>
</dbReference>
<evidence type="ECO:0000313" key="4">
    <source>
        <dbReference type="Proteomes" id="UP000002432"/>
    </source>
</evidence>
<keyword evidence="1" id="KW-0732">Signal</keyword>
<dbReference type="SMART" id="SM00564">
    <property type="entry name" value="PQQ"/>
    <property type="match status" value="7"/>
</dbReference>
<feature type="signal peptide" evidence="1">
    <location>
        <begin position="1"/>
        <end position="17"/>
    </location>
</feature>
<evidence type="ECO:0000313" key="3">
    <source>
        <dbReference type="EMBL" id="ABF43167.1"/>
    </source>
</evidence>
<dbReference type="AlphaFoldDB" id="Q1IIY3"/>
<dbReference type="InterPro" id="IPR011047">
    <property type="entry name" value="Quinoprotein_ADH-like_sf"/>
</dbReference>
<dbReference type="SUPFAM" id="SSF50998">
    <property type="entry name" value="Quinoprotein alcohol dehydrogenase-like"/>
    <property type="match status" value="1"/>
</dbReference>
<dbReference type="PANTHER" id="PTHR34512:SF30">
    <property type="entry name" value="OUTER MEMBRANE PROTEIN ASSEMBLY FACTOR BAMB"/>
    <property type="match status" value="1"/>
</dbReference>
<dbReference type="OrthoDB" id="105314at2"/>
<evidence type="ECO:0000256" key="1">
    <source>
        <dbReference type="SAM" id="SignalP"/>
    </source>
</evidence>
<dbReference type="STRING" id="204669.Acid345_4167"/>
<dbReference type="InterPro" id="IPR015943">
    <property type="entry name" value="WD40/YVTN_repeat-like_dom_sf"/>
</dbReference>
<keyword evidence="4" id="KW-1185">Reference proteome</keyword>
<dbReference type="RefSeq" id="WP_011524966.1">
    <property type="nucleotide sequence ID" value="NC_008009.1"/>
</dbReference>
<reference evidence="3 4" key="1">
    <citation type="journal article" date="2009" name="Appl. Environ. Microbiol.">
        <title>Three genomes from the phylum Acidobacteria provide insight into the lifestyles of these microorganisms in soils.</title>
        <authorList>
            <person name="Ward N.L."/>
            <person name="Challacombe J.F."/>
            <person name="Janssen P.H."/>
            <person name="Henrissat B."/>
            <person name="Coutinho P.M."/>
            <person name="Wu M."/>
            <person name="Xie G."/>
            <person name="Haft D.H."/>
            <person name="Sait M."/>
            <person name="Badger J."/>
            <person name="Barabote R.D."/>
            <person name="Bradley B."/>
            <person name="Brettin T.S."/>
            <person name="Brinkac L.M."/>
            <person name="Bruce D."/>
            <person name="Creasy T."/>
            <person name="Daugherty S.C."/>
            <person name="Davidsen T.M."/>
            <person name="DeBoy R.T."/>
            <person name="Detter J.C."/>
            <person name="Dodson R.J."/>
            <person name="Durkin A.S."/>
            <person name="Ganapathy A."/>
            <person name="Gwinn-Giglio M."/>
            <person name="Han C.S."/>
            <person name="Khouri H."/>
            <person name="Kiss H."/>
            <person name="Kothari S.P."/>
            <person name="Madupu R."/>
            <person name="Nelson K.E."/>
            <person name="Nelson W.C."/>
            <person name="Paulsen I."/>
            <person name="Penn K."/>
            <person name="Ren Q."/>
            <person name="Rosovitz M.J."/>
            <person name="Selengut J.D."/>
            <person name="Shrivastava S."/>
            <person name="Sullivan S.A."/>
            <person name="Tapia R."/>
            <person name="Thompson L.S."/>
            <person name="Watkins K.L."/>
            <person name="Yang Q."/>
            <person name="Yu C."/>
            <person name="Zafar N."/>
            <person name="Zhou L."/>
            <person name="Kuske C.R."/>
        </authorList>
    </citation>
    <scope>NUCLEOTIDE SEQUENCE [LARGE SCALE GENOMIC DNA]</scope>
    <source>
        <strain evidence="3 4">Ellin345</strain>
    </source>
</reference>
<protein>
    <submittedName>
        <fullName evidence="3">Pyrrolo-quinoline quinone</fullName>
    </submittedName>
</protein>
<dbReference type="EnsemblBacteria" id="ABF43167">
    <property type="protein sequence ID" value="ABF43167"/>
    <property type="gene ID" value="Acid345_4167"/>
</dbReference>
<dbReference type="InterPro" id="IPR018391">
    <property type="entry name" value="PQQ_b-propeller_rpt"/>
</dbReference>
<dbReference type="EMBL" id="CP000360">
    <property type="protein sequence ID" value="ABF43167.1"/>
    <property type="molecule type" value="Genomic_DNA"/>
</dbReference>
<dbReference type="KEGG" id="aba:Acid345_4167"/>
<feature type="domain" description="Pyrrolo-quinoline quinone repeat" evidence="2">
    <location>
        <begin position="247"/>
        <end position="431"/>
    </location>
</feature>
<dbReference type="eggNOG" id="COG1520">
    <property type="taxonomic scope" value="Bacteria"/>
</dbReference>
<proteinExistence type="predicted"/>
<accession>Q1IIY3</accession>
<dbReference type="InterPro" id="IPR002372">
    <property type="entry name" value="PQQ_rpt_dom"/>
</dbReference>
<sequence length="432" mass="46213">MLKSAVAVLLFSTIAVAQDAAMFRGNPEHTGVYNAAGAPQFHSLKWKFETKAQLHSSPAVANGVVYVGSTSRNLLAVDLETGKLKWKFETGARIVSSPAVVDGVVYVASYDGNFYAVDAVTGKEKWKFKTGGEKRFAAPHLHGSTPVTETMPDPFDSYLSSPVVVAGVVYFGSGDTNVYALNAADGSLKWKFKTGDVVHASPALADGTLYVGSWDSYFYAIDAATGKEKWKLKTGEDHDIYNQVGIQSSAAVADGVVYFGCRDSNFYAVDAKTGEKKWAFNNKGSWVISSPAVKDGRVYFATSDTGLVYALDLNGKEVWHFDGKHWVVFSSPAIAGNTLYLGSHAGKLRAIDLTSGKLAWEFETDGSKANGAGLTKPDGTPNYEAAFHTNFYDDMVAGVQIMLKTGAILGSPVVSGDTVIFASSDGNVYAVR</sequence>